<dbReference type="EMBL" id="CP136864">
    <property type="protein sequence ID" value="WOJ92172.1"/>
    <property type="molecule type" value="Genomic_DNA"/>
</dbReference>
<dbReference type="PANTHER" id="PTHR45655:SF13">
    <property type="entry name" value="SOLUBLE GUANYLATE CYCLASE GCY-32-RELATED"/>
    <property type="match status" value="1"/>
</dbReference>
<dbReference type="InterPro" id="IPR038158">
    <property type="entry name" value="H-NOX_domain_sf"/>
</dbReference>
<reference evidence="2 3" key="1">
    <citation type="submission" date="2023-10" db="EMBL/GenBank/DDBJ databases">
        <title>Two novel species belonging to the OM43/NOR5 clade.</title>
        <authorList>
            <person name="Park M."/>
        </authorList>
    </citation>
    <scope>NUCLEOTIDE SEQUENCE [LARGE SCALE GENOMIC DNA]</scope>
    <source>
        <strain evidence="2 3">IMCC43200</strain>
    </source>
</reference>
<dbReference type="Proteomes" id="UP001626537">
    <property type="component" value="Chromosome"/>
</dbReference>
<organism evidence="2 3">
    <name type="scientific">Congregibacter variabilis</name>
    <dbReference type="NCBI Taxonomy" id="3081200"/>
    <lineage>
        <taxon>Bacteria</taxon>
        <taxon>Pseudomonadati</taxon>
        <taxon>Pseudomonadota</taxon>
        <taxon>Gammaproteobacteria</taxon>
        <taxon>Cellvibrionales</taxon>
        <taxon>Halieaceae</taxon>
        <taxon>Congregibacter</taxon>
    </lineage>
</organism>
<protein>
    <submittedName>
        <fullName evidence="2">Heme NO-binding domain-containing protein</fullName>
    </submittedName>
</protein>
<keyword evidence="3" id="KW-1185">Reference proteome</keyword>
<sequence>MYGLINSALQDMVITHFGEERWKEVHKHSGVSDDSFLTMRRYDDETTYKLAGAASEILEAPIETCMEMFGKHWVDAIATRNFAPLMDATGNDTVGFLHNLNSLHDRIASTFLDYIPPEFRVEDVDSKAGKYLVHYYSERKGLTSFVTGLLGGLADHFGDQLEIIAVSIDDDGEGTHSVFELSIQ</sequence>
<dbReference type="InterPro" id="IPR011644">
    <property type="entry name" value="Heme_NO-bd"/>
</dbReference>
<evidence type="ECO:0000259" key="1">
    <source>
        <dbReference type="Pfam" id="PF07700"/>
    </source>
</evidence>
<evidence type="ECO:0000313" key="2">
    <source>
        <dbReference type="EMBL" id="WOJ92172.1"/>
    </source>
</evidence>
<proteinExistence type="predicted"/>
<dbReference type="RefSeq" id="WP_407346754.1">
    <property type="nucleotide sequence ID" value="NZ_CP136864.1"/>
</dbReference>
<dbReference type="PANTHER" id="PTHR45655">
    <property type="entry name" value="GUANYLATE CYCLASE SOLUBLE SUBUNIT BETA-2"/>
    <property type="match status" value="1"/>
</dbReference>
<dbReference type="SUPFAM" id="SSF111126">
    <property type="entry name" value="Ligand-binding domain in the NO signalling and Golgi transport"/>
    <property type="match status" value="1"/>
</dbReference>
<accession>A0ABZ0HY43</accession>
<feature type="domain" description="Heme NO-binding" evidence="1">
    <location>
        <begin position="2"/>
        <end position="163"/>
    </location>
</feature>
<dbReference type="Pfam" id="PF07700">
    <property type="entry name" value="HNOB"/>
    <property type="match status" value="1"/>
</dbReference>
<dbReference type="Gene3D" id="3.90.1520.10">
    <property type="entry name" value="H-NOX domain"/>
    <property type="match status" value="1"/>
</dbReference>
<gene>
    <name evidence="2" type="ORF">R0135_10265</name>
</gene>
<name>A0ABZ0HY43_9GAMM</name>
<dbReference type="InterPro" id="IPR024096">
    <property type="entry name" value="NO_sig/Golgi_transp_ligand-bd"/>
</dbReference>
<evidence type="ECO:0000313" key="3">
    <source>
        <dbReference type="Proteomes" id="UP001626537"/>
    </source>
</evidence>